<protein>
    <submittedName>
        <fullName evidence="3">Predicted protein</fullName>
    </submittedName>
</protein>
<evidence type="ECO:0000313" key="4">
    <source>
        <dbReference type="Proteomes" id="UP000001876"/>
    </source>
</evidence>
<sequence length="298" mass="33340">MQRGPLTRRQHLLARNRSENERASRLLSLSDDVLGHVCSFLDGRDLARLETVCTHFKHRSWVAVNEASLPEQSAKRKLDAMTLGEMPPGFRYALSLSGRFYRQISREHRRRTRARARARRVLARGFDDANRVSIARKTRSRVRLARVGSSLAPSPLPDASLGFSEDTVRVQVSVRAASPDAARFFFCSFETAQEDEVHAQAVRRRAAGDPADARERDDRHVGPREEGRGIGEEDDYAVGWEQGMDDTVGKPFPVGVVSKAYRQSPVVGLSVPNGLVAIAGGRYPTYGWYYPLEALEHV</sequence>
<dbReference type="Proteomes" id="UP000001876">
    <property type="component" value="Unassembled WGS sequence"/>
</dbReference>
<gene>
    <name evidence="3" type="ORF">MICPUCDRAFT_50034</name>
</gene>
<feature type="region of interest" description="Disordered" evidence="1">
    <location>
        <begin position="200"/>
        <end position="234"/>
    </location>
</feature>
<evidence type="ECO:0000313" key="3">
    <source>
        <dbReference type="EMBL" id="EEH60134.1"/>
    </source>
</evidence>
<dbReference type="OrthoDB" id="10495542at2759"/>
<dbReference type="InterPro" id="IPR036047">
    <property type="entry name" value="F-box-like_dom_sf"/>
</dbReference>
<dbReference type="CDD" id="cd09917">
    <property type="entry name" value="F-box_SF"/>
    <property type="match status" value="1"/>
</dbReference>
<evidence type="ECO:0000259" key="2">
    <source>
        <dbReference type="Pfam" id="PF00646"/>
    </source>
</evidence>
<dbReference type="RefSeq" id="XP_003054882.1">
    <property type="nucleotide sequence ID" value="XM_003054836.1"/>
</dbReference>
<evidence type="ECO:0000256" key="1">
    <source>
        <dbReference type="SAM" id="MobiDB-lite"/>
    </source>
</evidence>
<reference evidence="3 4" key="1">
    <citation type="journal article" date="2009" name="Science">
        <title>Green evolution and dynamic adaptations revealed by genomes of the marine picoeukaryotes Micromonas.</title>
        <authorList>
            <person name="Worden A.Z."/>
            <person name="Lee J.H."/>
            <person name="Mock T."/>
            <person name="Rouze P."/>
            <person name="Simmons M.P."/>
            <person name="Aerts A.L."/>
            <person name="Allen A.E."/>
            <person name="Cuvelier M.L."/>
            <person name="Derelle E."/>
            <person name="Everett M.V."/>
            <person name="Foulon E."/>
            <person name="Grimwood J."/>
            <person name="Gundlach H."/>
            <person name="Henrissat B."/>
            <person name="Napoli C."/>
            <person name="McDonald S.M."/>
            <person name="Parker M.S."/>
            <person name="Rombauts S."/>
            <person name="Salamov A."/>
            <person name="Von Dassow P."/>
            <person name="Badger J.H."/>
            <person name="Coutinho P.M."/>
            <person name="Demir E."/>
            <person name="Dubchak I."/>
            <person name="Gentemann C."/>
            <person name="Eikrem W."/>
            <person name="Gready J.E."/>
            <person name="John U."/>
            <person name="Lanier W."/>
            <person name="Lindquist E.A."/>
            <person name="Lucas S."/>
            <person name="Mayer K.F."/>
            <person name="Moreau H."/>
            <person name="Not F."/>
            <person name="Otillar R."/>
            <person name="Panaud O."/>
            <person name="Pangilinan J."/>
            <person name="Paulsen I."/>
            <person name="Piegu B."/>
            <person name="Poliakov A."/>
            <person name="Robbens S."/>
            <person name="Schmutz J."/>
            <person name="Toulza E."/>
            <person name="Wyss T."/>
            <person name="Zelensky A."/>
            <person name="Zhou K."/>
            <person name="Armbrust E.V."/>
            <person name="Bhattacharya D."/>
            <person name="Goodenough U.W."/>
            <person name="Van de Peer Y."/>
            <person name="Grigoriev I.V."/>
        </authorList>
    </citation>
    <scope>NUCLEOTIDE SEQUENCE [LARGE SCALE GENOMIC DNA]</scope>
    <source>
        <strain evidence="3 4">CCMP1545</strain>
    </source>
</reference>
<dbReference type="EMBL" id="GG663735">
    <property type="protein sequence ID" value="EEH60134.1"/>
    <property type="molecule type" value="Genomic_DNA"/>
</dbReference>
<dbReference type="KEGG" id="mpp:MICPUCDRAFT_50034"/>
<dbReference type="SUPFAM" id="SSF81383">
    <property type="entry name" value="F-box domain"/>
    <property type="match status" value="1"/>
</dbReference>
<keyword evidence="4" id="KW-1185">Reference proteome</keyword>
<dbReference type="AlphaFoldDB" id="C1MH33"/>
<dbReference type="GeneID" id="9681202"/>
<feature type="compositionally biased region" description="Basic and acidic residues" evidence="1">
    <location>
        <begin position="211"/>
        <end position="231"/>
    </location>
</feature>
<dbReference type="InterPro" id="IPR001810">
    <property type="entry name" value="F-box_dom"/>
</dbReference>
<name>C1MH33_MICPC</name>
<dbReference type="Pfam" id="PF00646">
    <property type="entry name" value="F-box"/>
    <property type="match status" value="1"/>
</dbReference>
<feature type="domain" description="F-box" evidence="2">
    <location>
        <begin position="26"/>
        <end position="58"/>
    </location>
</feature>
<proteinExistence type="predicted"/>
<accession>C1MH33</accession>
<organism evidence="4">
    <name type="scientific">Micromonas pusilla (strain CCMP1545)</name>
    <name type="common">Picoplanktonic green alga</name>
    <dbReference type="NCBI Taxonomy" id="564608"/>
    <lineage>
        <taxon>Eukaryota</taxon>
        <taxon>Viridiplantae</taxon>
        <taxon>Chlorophyta</taxon>
        <taxon>Mamiellophyceae</taxon>
        <taxon>Mamiellales</taxon>
        <taxon>Mamiellaceae</taxon>
        <taxon>Micromonas</taxon>
    </lineage>
</organism>